<dbReference type="InParanoid" id="A0A6I9UR30"/>
<evidence type="ECO:0000313" key="4">
    <source>
        <dbReference type="RefSeq" id="XP_011102224.1"/>
    </source>
</evidence>
<organism evidence="3 4">
    <name type="scientific">Sesamum indicum</name>
    <name type="common">Oriental sesame</name>
    <name type="synonym">Sesamum orientale</name>
    <dbReference type="NCBI Taxonomy" id="4182"/>
    <lineage>
        <taxon>Eukaryota</taxon>
        <taxon>Viridiplantae</taxon>
        <taxon>Streptophyta</taxon>
        <taxon>Embryophyta</taxon>
        <taxon>Tracheophyta</taxon>
        <taxon>Spermatophyta</taxon>
        <taxon>Magnoliopsida</taxon>
        <taxon>eudicotyledons</taxon>
        <taxon>Gunneridae</taxon>
        <taxon>Pentapetalae</taxon>
        <taxon>asterids</taxon>
        <taxon>lamiids</taxon>
        <taxon>Lamiales</taxon>
        <taxon>Pedaliaceae</taxon>
        <taxon>Sesamum</taxon>
    </lineage>
</organism>
<evidence type="ECO:0000313" key="3">
    <source>
        <dbReference type="Proteomes" id="UP000504604"/>
    </source>
</evidence>
<dbReference type="GeneID" id="105180247"/>
<feature type="compositionally biased region" description="Polar residues" evidence="1">
    <location>
        <begin position="235"/>
        <end position="252"/>
    </location>
</feature>
<feature type="domain" description="Retrotransposon gag" evidence="2">
    <location>
        <begin position="340"/>
        <end position="432"/>
    </location>
</feature>
<accession>A0A6I9UR30</accession>
<gene>
    <name evidence="4" type="primary">LOC105180247</name>
</gene>
<dbReference type="PANTHER" id="PTHR33067:SF15">
    <property type="entry name" value="RNA-DIRECTED DNA POLYMERASE"/>
    <property type="match status" value="1"/>
</dbReference>
<dbReference type="InterPro" id="IPR005162">
    <property type="entry name" value="Retrotrans_gag_dom"/>
</dbReference>
<dbReference type="CDD" id="cd00303">
    <property type="entry name" value="retropepsin_like"/>
    <property type="match status" value="1"/>
</dbReference>
<evidence type="ECO:0000256" key="1">
    <source>
        <dbReference type="SAM" id="MobiDB-lite"/>
    </source>
</evidence>
<evidence type="ECO:0000259" key="2">
    <source>
        <dbReference type="Pfam" id="PF03732"/>
    </source>
</evidence>
<dbReference type="InterPro" id="IPR021109">
    <property type="entry name" value="Peptidase_aspartic_dom_sf"/>
</dbReference>
<feature type="region of interest" description="Disordered" evidence="1">
    <location>
        <begin position="671"/>
        <end position="714"/>
    </location>
</feature>
<dbReference type="Pfam" id="PF03732">
    <property type="entry name" value="Retrotrans_gag"/>
    <property type="match status" value="1"/>
</dbReference>
<dbReference type="Gene3D" id="2.40.70.10">
    <property type="entry name" value="Acid Proteases"/>
    <property type="match status" value="1"/>
</dbReference>
<proteinExistence type="predicted"/>
<dbReference type="OrthoDB" id="1932741at2759"/>
<protein>
    <submittedName>
        <fullName evidence="4">Uncharacterized protein LOC105180247</fullName>
    </submittedName>
</protein>
<dbReference type="PANTHER" id="PTHR33067">
    <property type="entry name" value="RNA-DIRECTED DNA POLYMERASE-RELATED"/>
    <property type="match status" value="1"/>
</dbReference>
<dbReference type="Gene3D" id="3.60.10.10">
    <property type="entry name" value="Endonuclease/exonuclease/phosphatase"/>
    <property type="match status" value="1"/>
</dbReference>
<reference evidence="4" key="1">
    <citation type="submission" date="2025-08" db="UniProtKB">
        <authorList>
            <consortium name="RefSeq"/>
        </authorList>
    </citation>
    <scope>IDENTIFICATION</scope>
</reference>
<keyword evidence="3" id="KW-1185">Reference proteome</keyword>
<dbReference type="KEGG" id="sind:105180247"/>
<name>A0A6I9UR30_SESIN</name>
<dbReference type="SUPFAM" id="SSF56219">
    <property type="entry name" value="DNase I-like"/>
    <property type="match status" value="1"/>
</dbReference>
<dbReference type="AlphaFoldDB" id="A0A6I9UR30"/>
<feature type="non-terminal residue" evidence="4">
    <location>
        <position position="949"/>
    </location>
</feature>
<feature type="compositionally biased region" description="Basic residues" evidence="1">
    <location>
        <begin position="222"/>
        <end position="232"/>
    </location>
</feature>
<dbReference type="Proteomes" id="UP000504604">
    <property type="component" value="Unplaced"/>
</dbReference>
<dbReference type="InterPro" id="IPR036691">
    <property type="entry name" value="Endo/exonu/phosph_ase_sf"/>
</dbReference>
<feature type="region of interest" description="Disordered" evidence="1">
    <location>
        <begin position="222"/>
        <end position="258"/>
    </location>
</feature>
<sequence length="949" mass="107620">MLNLAIWNVRGLNKRDHQLAVKDIIAEFRLHFIGLLETRVRINNCASIQSFLIPHWKWFMDYDNIENRIWIAWDYNYIDVDIIEVGNQFIHCFVTIRALQEYVDITIVYGATKVSDRRELWASLESLAVQCINIPWLVGGDFNAVRDLSEVCGTSGDIRVAMEEFNTCLQNTALLPLPMQVFYQCLTPRTSDHSPMVVNGDNQQRFGGEFEFDPKIEKTARRLRKETKRHKEKASTSSKPPTNSELDVSTSNDSKDEVMAHNPERTIKEMTSLDLNQQPLCIEYPNLDVDFELKSGLIHLLPIFRGLAGEDPHKQLKEFHVVCFGMRPQGVTEEQVKLRAFPFSLGGKAKDWLYSLPSGSIVSWNELKKLFLENYFPASRTTNIRKEISGIRQFSGESFYEYWGRFKQLVESCPHHQIPDHLLIQYFYEGLSEANRSLVDAASGGALYDKTPTEARKLITTMAANNQQFGNRNDNPPQRVNEVSTSLDERLDKLTSLVEKFIGGSIQQAKTCGICTSSGHYTDACPTLHEESTEHADAVGRFSGQQQRRYDPFSNTYNPGWRDHPNLRYGNQPQNFQRVPHQQPPPLPQANPNNGMPLEDIVKTLALSTQQFQQETRSSIQNLESQMSQIASSVSRLESQGKFPSQPIINPKQNASAIVLRSGKELQSEISIKHGDAQQGTTEEELEKSKQTSNDIPKALVTKPPFPERFAKGKKEGEEREIFKTFRKVEVNIPLLDAIKQIPRYAKFLKELCTNKGKLKGNERVSMGENVSAILQQKLPPKCKDPGMFSIPCKIGLIGIKRAMCDLGASINVMPLTIFKSLNVGPLKETGVVIQLADRSIVYPEGVLEDVLVEDNELVFTADFFVIDMREDNSPNSTSILLGRPFLKTARTKIDVHNGTLTMEFDGEIIRFNIYESMRYPNDVPTAFFLDALDPVVQELTNYDNEDHA</sequence>
<dbReference type="RefSeq" id="XP_011102224.1">
    <property type="nucleotide sequence ID" value="XM_011103922.1"/>
</dbReference>